<dbReference type="InterPro" id="IPR045798">
    <property type="entry name" value="TrbL_Firmicutes"/>
</dbReference>
<dbReference type="EMBL" id="JACOOX010000005">
    <property type="protein sequence ID" value="MBC5663084.1"/>
    <property type="molecule type" value="Genomic_DNA"/>
</dbReference>
<gene>
    <name evidence="2" type="ORF">H8S09_09300</name>
</gene>
<accession>A0A8I0DU49</accession>
<organism evidence="2 3">
    <name type="scientific">Coprococcus hominis</name>
    <name type="common">ex Liu et al. 2022</name>
    <dbReference type="NCBI Taxonomy" id="2763039"/>
    <lineage>
        <taxon>Bacteria</taxon>
        <taxon>Bacillati</taxon>
        <taxon>Bacillota</taxon>
        <taxon>Clostridia</taxon>
        <taxon>Lachnospirales</taxon>
        <taxon>Lachnospiraceae</taxon>
        <taxon>Coprococcus</taxon>
    </lineage>
</organism>
<feature type="transmembrane region" description="Helical" evidence="1">
    <location>
        <begin position="77"/>
        <end position="96"/>
    </location>
</feature>
<feature type="transmembrane region" description="Helical" evidence="1">
    <location>
        <begin position="249"/>
        <end position="268"/>
    </location>
</feature>
<proteinExistence type="predicted"/>
<dbReference type="RefSeq" id="WP_186847768.1">
    <property type="nucleotide sequence ID" value="NZ_JACOOX010000005.1"/>
</dbReference>
<keyword evidence="3" id="KW-1185">Reference proteome</keyword>
<protein>
    <submittedName>
        <fullName evidence="2">Uncharacterized protein</fullName>
    </submittedName>
</protein>
<dbReference type="Pfam" id="PF19478">
    <property type="entry name" value="TrbL_2"/>
    <property type="match status" value="1"/>
</dbReference>
<feature type="transmembrane region" description="Helical" evidence="1">
    <location>
        <begin position="209"/>
        <end position="228"/>
    </location>
</feature>
<sequence length="443" mass="48715">MHIQNNMPMFSISDIWDTVSAAGSEISDIFSNTGSWCAELINSALSLYQNFVNVALKVIQYKVDSPSFTDFWTLIDLISRVFGIVGTSILLFAFLYRVFDEALQQMDIWTFSKSVIRLNIGVVLVNNALTIVKAILNAGVNLASGIYRIASGTSADFSDPLVLDDVSFRRLATGVSGIKGFFTFVLYLFGALVVIVCGVAIVVAVYQRIFTMFMLIPFAPFSISTYPMPDWKGHEIFQGYIKSIIRTSMEAALITAALAFSFILIHSGTTMQELFPAEIDDTQVTVTVHNASELNVLYYSREYGRLPFGTTRFDDAVNWDEVSDEVLSVINYNRNKEVVTQTDTGNVFNGINSEVSAVFDVVGLKKYKNAVMTLDDHDVSGSLFQIAAASSNRQSYPASFTIYGELSWLGILTILLRVVFPCAVAASCIKGVEGLSAKIVGGY</sequence>
<keyword evidence="1" id="KW-0472">Membrane</keyword>
<evidence type="ECO:0000313" key="2">
    <source>
        <dbReference type="EMBL" id="MBC5663084.1"/>
    </source>
</evidence>
<name>A0A8I0DU49_9FIRM</name>
<reference evidence="2 3" key="1">
    <citation type="submission" date="2020-08" db="EMBL/GenBank/DDBJ databases">
        <title>Genome public.</title>
        <authorList>
            <person name="Liu C."/>
            <person name="Sun Q."/>
        </authorList>
    </citation>
    <scope>NUCLEOTIDE SEQUENCE [LARGE SCALE GENOMIC DNA]</scope>
    <source>
        <strain evidence="2 3">NSJ-10</strain>
    </source>
</reference>
<evidence type="ECO:0000313" key="3">
    <source>
        <dbReference type="Proteomes" id="UP000615234"/>
    </source>
</evidence>
<evidence type="ECO:0000256" key="1">
    <source>
        <dbReference type="SAM" id="Phobius"/>
    </source>
</evidence>
<comment type="caution">
    <text evidence="2">The sequence shown here is derived from an EMBL/GenBank/DDBJ whole genome shotgun (WGS) entry which is preliminary data.</text>
</comment>
<keyword evidence="1" id="KW-0812">Transmembrane</keyword>
<feature type="transmembrane region" description="Helical" evidence="1">
    <location>
        <begin position="180"/>
        <end position="203"/>
    </location>
</feature>
<keyword evidence="1" id="KW-1133">Transmembrane helix</keyword>
<dbReference type="AlphaFoldDB" id="A0A8I0DU49"/>
<dbReference type="Proteomes" id="UP000615234">
    <property type="component" value="Unassembled WGS sequence"/>
</dbReference>